<proteinExistence type="predicted"/>
<keyword evidence="2" id="KW-1185">Reference proteome</keyword>
<evidence type="ECO:0000313" key="1">
    <source>
        <dbReference type="EMBL" id="TWW65096.1"/>
    </source>
</evidence>
<reference evidence="1 2" key="1">
    <citation type="submission" date="2019-04" db="EMBL/GenBank/DDBJ databases">
        <title>Chromosome genome assembly for Takifugu flavidus.</title>
        <authorList>
            <person name="Xiao S."/>
        </authorList>
    </citation>
    <scope>NUCLEOTIDE SEQUENCE [LARGE SCALE GENOMIC DNA]</scope>
    <source>
        <strain evidence="1">HTHZ2018</strain>
        <tissue evidence="1">Muscle</tissue>
    </source>
</reference>
<name>A0A5C6NDF7_9TELE</name>
<protein>
    <submittedName>
        <fullName evidence="1">Uncharacterized protein</fullName>
    </submittedName>
</protein>
<dbReference type="EMBL" id="RHFK02000015">
    <property type="protein sequence ID" value="TWW65096.1"/>
    <property type="molecule type" value="Genomic_DNA"/>
</dbReference>
<dbReference type="Proteomes" id="UP000324091">
    <property type="component" value="Chromosome 22"/>
</dbReference>
<gene>
    <name evidence="1" type="ORF">D4764_22G0007430</name>
</gene>
<dbReference type="AlphaFoldDB" id="A0A5C6NDF7"/>
<accession>A0A5C6NDF7</accession>
<organism evidence="1 2">
    <name type="scientific">Takifugu flavidus</name>
    <name type="common">sansaifugu</name>
    <dbReference type="NCBI Taxonomy" id="433684"/>
    <lineage>
        <taxon>Eukaryota</taxon>
        <taxon>Metazoa</taxon>
        <taxon>Chordata</taxon>
        <taxon>Craniata</taxon>
        <taxon>Vertebrata</taxon>
        <taxon>Euteleostomi</taxon>
        <taxon>Actinopterygii</taxon>
        <taxon>Neopterygii</taxon>
        <taxon>Teleostei</taxon>
        <taxon>Neoteleostei</taxon>
        <taxon>Acanthomorphata</taxon>
        <taxon>Eupercaria</taxon>
        <taxon>Tetraodontiformes</taxon>
        <taxon>Tetradontoidea</taxon>
        <taxon>Tetraodontidae</taxon>
        <taxon>Takifugu</taxon>
    </lineage>
</organism>
<comment type="caution">
    <text evidence="1">The sequence shown here is derived from an EMBL/GenBank/DDBJ whole genome shotgun (WGS) entry which is preliminary data.</text>
</comment>
<evidence type="ECO:0000313" key="2">
    <source>
        <dbReference type="Proteomes" id="UP000324091"/>
    </source>
</evidence>
<sequence>MAAPWWNQVQDHSRARAALGCAPRQQQVVPVMSGFSLLHLVSRSQPGALRPCGRPSGLWPRLECCCCVSMTSAAFSFRFFVR</sequence>